<dbReference type="RefSeq" id="WP_313997128.1">
    <property type="nucleotide sequence ID" value="NZ_JASJOT010000008.1"/>
</dbReference>
<sequence>MKKKEIFQPTFDKVAALAGVSAEEFAMELADIAVEFTESYVGKGEAFEKQRAALYKTPEFWIWFYRLIANASLGWFTVIENNSFVQDRRWTYWKQCMRTHMHIFKPTQIVLEAHLKQLQMVA</sequence>
<evidence type="ECO:0000313" key="2">
    <source>
        <dbReference type="Proteomes" id="UP001228581"/>
    </source>
</evidence>
<evidence type="ECO:0000313" key="1">
    <source>
        <dbReference type="EMBL" id="MDJ1494185.1"/>
    </source>
</evidence>
<gene>
    <name evidence="1" type="ORF">QNI19_14675</name>
</gene>
<protein>
    <submittedName>
        <fullName evidence="1">Uncharacterized protein</fullName>
    </submittedName>
</protein>
<dbReference type="Proteomes" id="UP001228581">
    <property type="component" value="Unassembled WGS sequence"/>
</dbReference>
<dbReference type="EMBL" id="JASJOT010000008">
    <property type="protein sequence ID" value="MDJ1494185.1"/>
    <property type="molecule type" value="Genomic_DNA"/>
</dbReference>
<reference evidence="1 2" key="1">
    <citation type="submission" date="2023-05" db="EMBL/GenBank/DDBJ databases">
        <authorList>
            <person name="Zhang X."/>
        </authorList>
    </citation>
    <scope>NUCLEOTIDE SEQUENCE [LARGE SCALE GENOMIC DNA]</scope>
    <source>
        <strain evidence="1 2">DM2B3-1</strain>
    </source>
</reference>
<organism evidence="1 2">
    <name type="scientific">Xanthocytophaga flava</name>
    <dbReference type="NCBI Taxonomy" id="3048013"/>
    <lineage>
        <taxon>Bacteria</taxon>
        <taxon>Pseudomonadati</taxon>
        <taxon>Bacteroidota</taxon>
        <taxon>Cytophagia</taxon>
        <taxon>Cytophagales</taxon>
        <taxon>Rhodocytophagaceae</taxon>
        <taxon>Xanthocytophaga</taxon>
    </lineage>
</organism>
<comment type="caution">
    <text evidence="1">The sequence shown here is derived from an EMBL/GenBank/DDBJ whole genome shotgun (WGS) entry which is preliminary data.</text>
</comment>
<accession>A0ABT7CKG4</accession>
<keyword evidence="2" id="KW-1185">Reference proteome</keyword>
<name>A0ABT7CKG4_9BACT</name>
<proteinExistence type="predicted"/>